<organism evidence="2 4">
    <name type="scientific">Acutalibacter muris</name>
    <dbReference type="NCBI Taxonomy" id="1796620"/>
    <lineage>
        <taxon>Bacteria</taxon>
        <taxon>Bacillati</taxon>
        <taxon>Bacillota</taxon>
        <taxon>Clostridia</taxon>
        <taxon>Eubacteriales</taxon>
        <taxon>Acutalibacteraceae</taxon>
        <taxon>Acutalibacter</taxon>
    </lineage>
</organism>
<evidence type="ECO:0000313" key="1">
    <source>
        <dbReference type="EMBL" id="ASB39227.1"/>
    </source>
</evidence>
<dbReference type="RefSeq" id="WP_066537175.1">
    <property type="nucleotide sequence ID" value="NZ_CP021422.1"/>
</dbReference>
<gene>
    <name evidence="1" type="ORF">ADH66_00290</name>
    <name evidence="2" type="ORF">I5Q82_10285</name>
</gene>
<evidence type="ECO:0000313" key="4">
    <source>
        <dbReference type="Proteomes" id="UP000596035"/>
    </source>
</evidence>
<dbReference type="EMBL" id="CP065321">
    <property type="protein sequence ID" value="QQR28515.1"/>
    <property type="molecule type" value="Genomic_DNA"/>
</dbReference>
<reference evidence="3" key="2">
    <citation type="submission" date="2017-05" db="EMBL/GenBank/DDBJ databases">
        <title>Improved OligoMM genomes.</title>
        <authorList>
            <person name="Garzetti D."/>
        </authorList>
    </citation>
    <scope>NUCLEOTIDE SEQUENCE [LARGE SCALE GENOMIC DNA]</scope>
    <source>
        <strain evidence="3">KB18</strain>
    </source>
</reference>
<accession>A0A1Z2XLB4</accession>
<proteinExistence type="predicted"/>
<dbReference type="Proteomes" id="UP000596035">
    <property type="component" value="Chromosome"/>
</dbReference>
<keyword evidence="3" id="KW-1185">Reference proteome</keyword>
<dbReference type="Proteomes" id="UP000196710">
    <property type="component" value="Chromosome"/>
</dbReference>
<reference evidence="2 4" key="3">
    <citation type="submission" date="2020-11" db="EMBL/GenBank/DDBJ databases">
        <title>Closed and high quality bacterial genomes of the OMM12 community.</title>
        <authorList>
            <person name="Marbouty M."/>
            <person name="Lamy-Besnier Q."/>
            <person name="Debarbieux L."/>
            <person name="Koszul R."/>
        </authorList>
    </citation>
    <scope>NUCLEOTIDE SEQUENCE [LARGE SCALE GENOMIC DNA]</scope>
    <source>
        <strain evidence="2 4">KB18</strain>
    </source>
</reference>
<reference evidence="1" key="1">
    <citation type="journal article" date="2017" name="Genome Announc.">
        <title>High-Quality Whole-Genome Sequences of the Oligo-Mouse-Microbiota Bacterial Community.</title>
        <authorList>
            <person name="Garzetti D."/>
            <person name="Brugiroux S."/>
            <person name="Bunk B."/>
            <person name="Pukall R."/>
            <person name="McCoy K.D."/>
            <person name="Macpherson A.J."/>
            <person name="Stecher B."/>
        </authorList>
    </citation>
    <scope>NUCLEOTIDE SEQUENCE</scope>
    <source>
        <strain evidence="1">KB18</strain>
    </source>
</reference>
<dbReference type="AlphaFoldDB" id="A0A1Z2XLB4"/>
<evidence type="ECO:0000313" key="2">
    <source>
        <dbReference type="EMBL" id="QQR28515.1"/>
    </source>
</evidence>
<protein>
    <submittedName>
        <fullName evidence="2">Uncharacterized protein</fullName>
    </submittedName>
</protein>
<sequence>MSAYRTAIETNYRMIKGENIAENEREAIVGELLEAAETDPAMPTGSRAMYPVFYIPPQGVKLQSLMAQIPKTKILAGNMYELEILRVLCLLAPEDPRVVFMRDATLERLRSTCFGWEDDGVGECFDASLIVLRFLCAAAPEDREWIKGRIENYNRHADDKKRPWFPLWYFWLCLSEMPLELALPEIERHREELEKKLRRSYVMNSPQDRALHPLLICMLRNLMSRLPEYAWLSGRLVLLNPKDGRARLDMEEVKTA</sequence>
<dbReference type="EMBL" id="CP021422">
    <property type="protein sequence ID" value="ASB39227.1"/>
    <property type="molecule type" value="Genomic_DNA"/>
</dbReference>
<evidence type="ECO:0000313" key="3">
    <source>
        <dbReference type="Proteomes" id="UP000196710"/>
    </source>
</evidence>
<dbReference type="KEGG" id="amur:ADH66_00290"/>
<name>A0A1Z2XLB4_9FIRM</name>